<dbReference type="InterPro" id="IPR016167">
    <property type="entry name" value="FAD-bd_PCMH_sub1"/>
</dbReference>
<feature type="signal peptide" evidence="9">
    <location>
        <begin position="1"/>
        <end position="24"/>
    </location>
</feature>
<dbReference type="Gene3D" id="3.40.462.20">
    <property type="match status" value="1"/>
</dbReference>
<dbReference type="GO" id="GO:0016491">
    <property type="term" value="F:oxidoreductase activity"/>
    <property type="evidence" value="ECO:0007669"/>
    <property type="project" value="InterPro"/>
</dbReference>
<evidence type="ECO:0000256" key="9">
    <source>
        <dbReference type="SAM" id="SignalP"/>
    </source>
</evidence>
<gene>
    <name evidence="11" type="primary">ASO</name>
</gene>
<dbReference type="Pfam" id="PF08031">
    <property type="entry name" value="BBE"/>
    <property type="match status" value="1"/>
</dbReference>
<evidence type="ECO:0000256" key="7">
    <source>
        <dbReference type="ARBA" id="ARBA00022827"/>
    </source>
</evidence>
<dbReference type="AlphaFoldDB" id="A0A499RZG2"/>
<comment type="similarity">
    <text evidence="3">Belongs to the oxygen-dependent FAD-linked oxidoreductase family.</text>
</comment>
<dbReference type="Pfam" id="PF01565">
    <property type="entry name" value="FAD_binding_4"/>
    <property type="match status" value="1"/>
</dbReference>
<keyword evidence="4" id="KW-0017">Alkaloid metabolism</keyword>
<dbReference type="InterPro" id="IPR016169">
    <property type="entry name" value="FAD-bd_PCMH_sub2"/>
</dbReference>
<keyword evidence="5" id="KW-0285">Flavoprotein</keyword>
<dbReference type="GO" id="GO:0071949">
    <property type="term" value="F:FAD binding"/>
    <property type="evidence" value="ECO:0007669"/>
    <property type="project" value="InterPro"/>
</dbReference>
<dbReference type="InterPro" id="IPR012951">
    <property type="entry name" value="BBE"/>
</dbReference>
<sequence>MYTTEVHKVFISYCFLLLLSQCHCLIPESFISCLSKKFPSDEPIFSVLHDPRNASYQAVLESNLQNLRFLKSAKPLAIITPLHYTHVQAAVVCCKRAGLQIRIRSGGSDYEGLSYRSEVPYIILDLQNLRSITVDIEDNSAWVESGATIGELYYEIADQSPVHAFPAGVYSTVGVGGHLSGGGFGTMLRKYGLAADNILDAHIVDAEGRLLNRESMGTDLFWAIRGGGGASFGVIVAWKVKLVHVPPVVTVFDLAKTLEEGAIDLIHKWQTVGPNLNEDAFLAASIMADPSSESKTLVAGFFSLFLGIADQLLKEMKESFPELGLRKEDCLEMSWIKAALHFSGYEPGETVYALKNRKPPQPKQCITVRSDFIQEPLSLPALDKLWKFLSEEENTPIIVMLPHGGMMSKISETEIPYPYREGVIYSFLYELNWDCEDDSFSERYVSALTRLYDHMTPYVLKHPRGGFLNMRCLEIGKNDDYGTTYSKAKEWGLKYFKNNFKRLAITKGAVDPDNFFYFEQSIPPLASKDEL</sequence>
<dbReference type="PROSITE" id="PS51387">
    <property type="entry name" value="FAD_PCMH"/>
    <property type="match status" value="1"/>
</dbReference>
<keyword evidence="7" id="KW-0274">FAD</keyword>
<proteinExistence type="evidence at transcript level"/>
<evidence type="ECO:0000313" key="11">
    <source>
        <dbReference type="EMBL" id="AYE56102.1"/>
    </source>
</evidence>
<organism evidence="11">
    <name type="scientific">Tabernaemontana elegans</name>
    <dbReference type="NCBI Taxonomy" id="761068"/>
    <lineage>
        <taxon>Eukaryota</taxon>
        <taxon>Viridiplantae</taxon>
        <taxon>Streptophyta</taxon>
        <taxon>Embryophyta</taxon>
        <taxon>Tracheophyta</taxon>
        <taxon>Spermatophyta</taxon>
        <taxon>Magnoliopsida</taxon>
        <taxon>eudicotyledons</taxon>
        <taxon>Gunneridae</taxon>
        <taxon>Pentapetalae</taxon>
        <taxon>asterids</taxon>
        <taxon>lamiids</taxon>
        <taxon>Gentianales</taxon>
        <taxon>Apocynaceae</taxon>
        <taxon>Rauvolfioideae</taxon>
        <taxon>Tabernaemontaneae</taxon>
        <taxon>Tabernaemontaninae</taxon>
        <taxon>Tabernaemontana</taxon>
    </lineage>
</organism>
<feature type="chain" id="PRO_5020041030" evidence="9">
    <location>
        <begin position="25"/>
        <end position="531"/>
    </location>
</feature>
<feature type="domain" description="FAD-binding PCMH-type" evidence="10">
    <location>
        <begin position="71"/>
        <end position="245"/>
    </location>
</feature>
<dbReference type="InterPro" id="IPR016166">
    <property type="entry name" value="FAD-bd_PCMH"/>
</dbReference>
<evidence type="ECO:0000256" key="1">
    <source>
        <dbReference type="ARBA" id="ARBA00001974"/>
    </source>
</evidence>
<name>A0A499RZG2_9GENT</name>
<evidence type="ECO:0000256" key="5">
    <source>
        <dbReference type="ARBA" id="ARBA00022630"/>
    </source>
</evidence>
<accession>A0A499RZG2</accession>
<reference evidence="11" key="1">
    <citation type="journal article" date="2019" name="Plant J.">
        <title>Completion of the canonical pathway for assembly of anticancer drugs vincristine/vinblastine in Catharanthus roseus.</title>
        <authorList>
            <person name="Qu Y."/>
            <person name="Safonova O."/>
            <person name="Luca V."/>
        </authorList>
    </citation>
    <scope>NUCLEOTIDE SEQUENCE</scope>
</reference>
<keyword evidence="8" id="KW-0325">Glycoprotein</keyword>
<evidence type="ECO:0000259" key="10">
    <source>
        <dbReference type="PROSITE" id="PS51387"/>
    </source>
</evidence>
<dbReference type="Gene3D" id="3.30.465.10">
    <property type="match status" value="1"/>
</dbReference>
<protein>
    <submittedName>
        <fullName evidence="11">O-acetylstemmadenine oxidase</fullName>
    </submittedName>
</protein>
<evidence type="ECO:0000256" key="4">
    <source>
        <dbReference type="ARBA" id="ARBA00022589"/>
    </source>
</evidence>
<evidence type="ECO:0000256" key="8">
    <source>
        <dbReference type="ARBA" id="ARBA00023180"/>
    </source>
</evidence>
<dbReference type="EMBL" id="MH238348">
    <property type="protein sequence ID" value="AYE56102.1"/>
    <property type="molecule type" value="mRNA"/>
</dbReference>
<keyword evidence="6 9" id="KW-0732">Signal</keyword>
<evidence type="ECO:0000256" key="3">
    <source>
        <dbReference type="ARBA" id="ARBA00005466"/>
    </source>
</evidence>
<dbReference type="SUPFAM" id="SSF56176">
    <property type="entry name" value="FAD-binding/transporter-associated domain-like"/>
    <property type="match status" value="1"/>
</dbReference>
<evidence type="ECO:0000256" key="6">
    <source>
        <dbReference type="ARBA" id="ARBA00022729"/>
    </source>
</evidence>
<dbReference type="InterPro" id="IPR036318">
    <property type="entry name" value="FAD-bd_PCMH-like_sf"/>
</dbReference>
<dbReference type="Gene3D" id="3.30.43.10">
    <property type="entry name" value="Uridine Diphospho-n-acetylenolpyruvylglucosamine Reductase, domain 2"/>
    <property type="match status" value="1"/>
</dbReference>
<dbReference type="PANTHER" id="PTHR32448">
    <property type="entry name" value="OS08G0158400 PROTEIN"/>
    <property type="match status" value="1"/>
</dbReference>
<evidence type="ECO:0000256" key="2">
    <source>
        <dbReference type="ARBA" id="ARBA00004913"/>
    </source>
</evidence>
<dbReference type="InterPro" id="IPR006094">
    <property type="entry name" value="Oxid_FAD_bind_N"/>
</dbReference>
<comment type="pathway">
    <text evidence="2">Alkaloid biosynthesis.</text>
</comment>
<comment type="cofactor">
    <cofactor evidence="1">
        <name>FAD</name>
        <dbReference type="ChEBI" id="CHEBI:57692"/>
    </cofactor>
</comment>